<evidence type="ECO:0000256" key="1">
    <source>
        <dbReference type="ARBA" id="ARBA00022723"/>
    </source>
</evidence>
<protein>
    <recommendedName>
        <fullName evidence="3">Bifunctional lysine-specific demethylase and histidyl-hydroxylase</fullName>
        <ecNumber evidence="3">1.14.11.-</ecNumber>
    </recommendedName>
</protein>
<comment type="subcellular location">
    <subcellularLocation>
        <location evidence="3">Nucleus</location>
    </subcellularLocation>
</comment>
<dbReference type="PANTHER" id="PTHR13096:SF8">
    <property type="entry name" value="RIBOSOMAL OXYGENASE 1"/>
    <property type="match status" value="1"/>
</dbReference>
<keyword evidence="1 3" id="KW-0479">Metal-binding</keyword>
<reference evidence="6" key="1">
    <citation type="submission" date="2021-01" db="EMBL/GenBank/DDBJ databases">
        <authorList>
            <person name="Corre E."/>
            <person name="Pelletier E."/>
            <person name="Niang G."/>
            <person name="Scheremetjew M."/>
            <person name="Finn R."/>
            <person name="Kale V."/>
            <person name="Holt S."/>
            <person name="Cochrane G."/>
            <person name="Meng A."/>
            <person name="Brown T."/>
            <person name="Cohen L."/>
        </authorList>
    </citation>
    <scope>NUCLEOTIDE SEQUENCE</scope>
    <source>
        <strain evidence="6">10249 10 AB</strain>
    </source>
</reference>
<feature type="compositionally biased region" description="Basic and acidic residues" evidence="4">
    <location>
        <begin position="658"/>
        <end position="677"/>
    </location>
</feature>
<feature type="region of interest" description="Disordered" evidence="4">
    <location>
        <begin position="657"/>
        <end position="686"/>
    </location>
</feature>
<keyword evidence="3" id="KW-0539">Nucleus</keyword>
<organism evidence="6">
    <name type="scientific">Pseudo-nitzschia australis</name>
    <dbReference type="NCBI Taxonomy" id="44445"/>
    <lineage>
        <taxon>Eukaryota</taxon>
        <taxon>Sar</taxon>
        <taxon>Stramenopiles</taxon>
        <taxon>Ochrophyta</taxon>
        <taxon>Bacillariophyta</taxon>
        <taxon>Bacillariophyceae</taxon>
        <taxon>Bacillariophycidae</taxon>
        <taxon>Bacillariales</taxon>
        <taxon>Bacillariaceae</taxon>
        <taxon>Pseudo-nitzschia</taxon>
    </lineage>
</organism>
<dbReference type="Gene3D" id="2.60.120.650">
    <property type="entry name" value="Cupin"/>
    <property type="match status" value="2"/>
</dbReference>
<proteinExistence type="inferred from homology"/>
<dbReference type="InterPro" id="IPR039994">
    <property type="entry name" value="NO66-like"/>
</dbReference>
<gene>
    <name evidence="6" type="ORF">PAUS00366_LOCUS9741</name>
</gene>
<dbReference type="AlphaFoldDB" id="A0A7S4AIK6"/>
<evidence type="ECO:0000259" key="5">
    <source>
        <dbReference type="PROSITE" id="PS51184"/>
    </source>
</evidence>
<evidence type="ECO:0000256" key="2">
    <source>
        <dbReference type="ARBA" id="ARBA00023004"/>
    </source>
</evidence>
<dbReference type="PANTHER" id="PTHR13096">
    <property type="entry name" value="MINA53 MYC INDUCED NUCLEAR ANTIGEN"/>
    <property type="match status" value="1"/>
</dbReference>
<comment type="similarity">
    <text evidence="3">Belongs to the ROX family.</text>
</comment>
<evidence type="ECO:0000313" key="6">
    <source>
        <dbReference type="EMBL" id="CAE0716989.1"/>
    </source>
</evidence>
<keyword evidence="3" id="KW-0804">Transcription</keyword>
<sequence>MVIKYRYITKKKKKTTTATATRDLLPVIFVLFFFLLTENGTHLGYNKNNNDNTRCTFLVGAFSLNLLSSPSPSSFSRSCSPSLRVEPPPGAIVSWNLLQSTDRRSIHCSSNINSNIILSHHPSSTNTDAVCYSDLVDLISGANYMDSETKSRLLESLNDRFIDESESPACESTPTAKKKNNNVNTKEEEKCEREQTPKQQQILEPKNAMGSTGSSVVPTIEGLWTDSGDRFRATGAWQTTPLLMRGAFLDDLALDATSEEYPFPTWDEIVALSCNGGGTDYDGDYDDDDDDCDGGNDDDDDYPYGESLGLWNDDEDVGGDYDDDDNEDDGEDYYMWEDEEENDTDAAPSRIIQYSWPSRKGNDGIDSDYYHADVNTNWLDTFEIKQFGPFSDPSSAEGLLRMEDGSVDNGNDDTKGNTIARTLLVNDVDRWHPKLSDWMDRRFNSNSSKGSVLPARWRRDDAQISLSYPAGGIGPHVDNYDVFLIQVAGERTWDILWHNGSSNDNNSNDDKGSESHDETSSVGKISVRDETDCILPESSRNGVRIMNVTKLQSFEQQRLGKVRTKLTRLHLRPGDCLYLPPRVLHCGTALKGLRGECMTLSVGCRAPSALELLDGLSNLMKKAAATRTPNEKTATRTTSAFPSNASLQSFHQRYTNTEIDRGEMSDGGSHRRDDVSKRPYSSKSSWLSPKVKNEMKDLVLDAVRIALDDDENVLDPLVGKFVTRSNRLEEEEFGSYDGSSLPSFSYPKPLRTYTEDEMDTWTNPTTVLVEIFGVPKTNEGSNNTFLRRAEGIAFVWSSVYDKERRIQKYRLYAQGRPPFEVLEESSDAVVDEESKILAQPGFSTPDSKVGHLMERIANGPPLNRAFVLDELNIHIDIEEKETKNSMTWLLHELVAEGLLYGGYCEPIE</sequence>
<feature type="compositionally biased region" description="Acidic residues" evidence="4">
    <location>
        <begin position="281"/>
        <end position="303"/>
    </location>
</feature>
<dbReference type="InterPro" id="IPR003347">
    <property type="entry name" value="JmjC_dom"/>
</dbReference>
<dbReference type="GO" id="GO:0005634">
    <property type="term" value="C:nucleus"/>
    <property type="evidence" value="ECO:0007669"/>
    <property type="project" value="UniProtKB-SubCell"/>
</dbReference>
<dbReference type="PROSITE" id="PS51184">
    <property type="entry name" value="JMJC"/>
    <property type="match status" value="1"/>
</dbReference>
<feature type="compositionally biased region" description="Basic and acidic residues" evidence="4">
    <location>
        <begin position="185"/>
        <end position="196"/>
    </location>
</feature>
<feature type="region of interest" description="Disordered" evidence="4">
    <location>
        <begin position="165"/>
        <end position="215"/>
    </location>
</feature>
<keyword evidence="2 3" id="KW-0408">Iron</keyword>
<feature type="domain" description="JmjC" evidence="5">
    <location>
        <begin position="432"/>
        <end position="621"/>
    </location>
</feature>
<accession>A0A7S4AIK6</accession>
<name>A0A7S4AIK6_9STRA</name>
<dbReference type="EC" id="1.14.11.-" evidence="3"/>
<feature type="compositionally biased region" description="Basic and acidic residues" evidence="4">
    <location>
        <begin position="508"/>
        <end position="519"/>
    </location>
</feature>
<comment type="function">
    <text evidence="3">Oxygenase that can act as both a histone lysine demethylase and a ribosomal histidine hydroxylase.</text>
</comment>
<keyword evidence="3" id="KW-0560">Oxidoreductase</keyword>
<keyword evidence="3" id="KW-0805">Transcription regulation</keyword>
<evidence type="ECO:0000256" key="4">
    <source>
        <dbReference type="SAM" id="MobiDB-lite"/>
    </source>
</evidence>
<dbReference type="Pfam" id="PF08007">
    <property type="entry name" value="JmjC_2"/>
    <property type="match status" value="2"/>
</dbReference>
<feature type="compositionally biased region" description="Acidic residues" evidence="4">
    <location>
        <begin position="312"/>
        <end position="331"/>
    </location>
</feature>
<dbReference type="SUPFAM" id="SSF51197">
    <property type="entry name" value="Clavaminate synthase-like"/>
    <property type="match status" value="1"/>
</dbReference>
<feature type="region of interest" description="Disordered" evidence="4">
    <location>
        <begin position="501"/>
        <end position="523"/>
    </location>
</feature>
<dbReference type="GO" id="GO:0016706">
    <property type="term" value="F:2-oxoglutarate-dependent dioxygenase activity"/>
    <property type="evidence" value="ECO:0007669"/>
    <property type="project" value="UniProtKB-UniRule"/>
</dbReference>
<evidence type="ECO:0000256" key="3">
    <source>
        <dbReference type="RuleBase" id="RU366061"/>
    </source>
</evidence>
<dbReference type="GO" id="GO:0005506">
    <property type="term" value="F:iron ion binding"/>
    <property type="evidence" value="ECO:0007669"/>
    <property type="project" value="UniProtKB-UniRule"/>
</dbReference>
<comment type="cofactor">
    <cofactor evidence="3">
        <name>Fe(2+)</name>
        <dbReference type="ChEBI" id="CHEBI:29033"/>
    </cofactor>
    <text evidence="3">Binds 1 Fe(2+) ion per subunit.</text>
</comment>
<dbReference type="EMBL" id="HBIX01013159">
    <property type="protein sequence ID" value="CAE0716989.1"/>
    <property type="molecule type" value="Transcribed_RNA"/>
</dbReference>
<keyword evidence="3" id="KW-0223">Dioxygenase</keyword>
<feature type="region of interest" description="Disordered" evidence="4">
    <location>
        <begin position="281"/>
        <end position="331"/>
    </location>
</feature>